<dbReference type="AlphaFoldDB" id="A0A2U9SBL8"/>
<dbReference type="Gene3D" id="3.40.50.11610">
    <property type="entry name" value="Multifunctional 2-oxoglutarate metabolism enzyme, C-terminal domain"/>
    <property type="match status" value="1"/>
</dbReference>
<organism evidence="12 13">
    <name type="scientific">Azospirillum ramasamyi</name>
    <dbReference type="NCBI Taxonomy" id="682998"/>
    <lineage>
        <taxon>Bacteria</taxon>
        <taxon>Pseudomonadati</taxon>
        <taxon>Pseudomonadota</taxon>
        <taxon>Alphaproteobacteria</taxon>
        <taxon>Rhodospirillales</taxon>
        <taxon>Azospirillaceae</taxon>
        <taxon>Azospirillum</taxon>
    </lineage>
</organism>
<sequence length="889" mass="95860">MSRPSSPLNAAGAAYLEALQERFRDDPASVDVSWRAVFQILEELGALTPASPDPGEPAAGRLLLQHEEIRQRGHAAAALDPLGRAAPAAGPAPEDAETARLRRLYQGTLTLETAHIDDPALRSWLRDAYEVAAAAPPAEARRRALSLLSAAEEFERLLGTRYPTKKRFGAEGMETLTPLLDRILAAAAAAGVTEVQVGTMHRGRLSLMANVLGKPLVELFAGIKGMHPFLSDPPVPADVPYHMGVESSLSFGEGTLALTLSPNPSHLEAINPVTLGRARARQDLVREQGGEARRVLCVLLHTDASVIGQGSVTEALQLSGVAGFTVAGTIHIIVNNQIGFTTERDEARTSLHCTGLWKAVDSPILHVNADDPDAALRAADLAVAFRQTHGRDAVIDLVGYRRNGHNEIDEPRFTQPLDYAAIDAHPPVRALYAGRLAAEGLVEEGAAEALAAGHKTRFQDALAAATDHRPNHDGFPGGRWAPFASGGSTAAEPDTGIGSDRLRALLAALAAIPDGLAVDRKVERVIRRRAEEPLDWATGEALAFATLLADGVPVRLTGQDVVRGAFSHRHFALTDAVTGKRHVSLNHLGVAQARFDVVNSPLSEYAVLGFEYGYSLERPDALVIWEAQFGDFANGAQIMIDQFIVSAEDKWRQPSGLVVLLPHGLEGQGPEHSSARPERFLQMAARDNIRIAHPSTPANYFHLLRRQMLRRDRKPLIVLSPKTLLRLPAAVSALADFAPGTGFRPVVVTAGQRATRILLCSGKLAYELERERAALGAEDVAVVRLEMLYPLPETELSALFRRWPDASCLWVQEEPENLGAWTYLDRRLEALREAAGCAEPRVACVARAEAASPAGSFHGDHDADQRRLVERAFAGVEAGLPSREEAVAE</sequence>
<dbReference type="Pfam" id="PF16078">
    <property type="entry name" value="2-oxogl_dehyd_N"/>
    <property type="match status" value="1"/>
</dbReference>
<dbReference type="NCBIfam" id="NF006914">
    <property type="entry name" value="PRK09404.1"/>
    <property type="match status" value="1"/>
</dbReference>
<keyword evidence="7 12" id="KW-0560">Oxidoreductase</keyword>
<evidence type="ECO:0000313" key="13">
    <source>
        <dbReference type="Proteomes" id="UP000249605"/>
    </source>
</evidence>
<dbReference type="InterPro" id="IPR032106">
    <property type="entry name" value="2-oxogl_dehyd_N"/>
</dbReference>
<dbReference type="GO" id="GO:0006096">
    <property type="term" value="P:glycolytic process"/>
    <property type="evidence" value="ECO:0007669"/>
    <property type="project" value="UniProtKB-KW"/>
</dbReference>
<evidence type="ECO:0000256" key="5">
    <source>
        <dbReference type="ARBA" id="ARBA00012280"/>
    </source>
</evidence>
<evidence type="ECO:0000259" key="11">
    <source>
        <dbReference type="SMART" id="SM00861"/>
    </source>
</evidence>
<dbReference type="Pfam" id="PF02779">
    <property type="entry name" value="Transket_pyr"/>
    <property type="match status" value="1"/>
</dbReference>
<dbReference type="EMBL" id="CP029832">
    <property type="protein sequence ID" value="AWU96842.1"/>
    <property type="molecule type" value="Genomic_DNA"/>
</dbReference>
<keyword evidence="12" id="KW-0614">Plasmid</keyword>
<dbReference type="RefSeq" id="WP_111069580.1">
    <property type="nucleotide sequence ID" value="NZ_CP029832.1"/>
</dbReference>
<dbReference type="GO" id="GO:0045252">
    <property type="term" value="C:oxoglutarate dehydrogenase complex"/>
    <property type="evidence" value="ECO:0007669"/>
    <property type="project" value="TreeGrafter"/>
</dbReference>
<evidence type="ECO:0000256" key="4">
    <source>
        <dbReference type="ARBA" id="ARBA00011301"/>
    </source>
</evidence>
<evidence type="ECO:0000256" key="7">
    <source>
        <dbReference type="ARBA" id="ARBA00023002"/>
    </source>
</evidence>
<dbReference type="PANTHER" id="PTHR23152">
    <property type="entry name" value="2-OXOGLUTARATE DEHYDROGENASE"/>
    <property type="match status" value="1"/>
</dbReference>
<feature type="domain" description="Transketolase-like pyrimidine-binding" evidence="11">
    <location>
        <begin position="534"/>
        <end position="727"/>
    </location>
</feature>
<dbReference type="GO" id="GO:0030976">
    <property type="term" value="F:thiamine pyrophosphate binding"/>
    <property type="evidence" value="ECO:0007669"/>
    <property type="project" value="InterPro"/>
</dbReference>
<evidence type="ECO:0000256" key="6">
    <source>
        <dbReference type="ARBA" id="ARBA00013321"/>
    </source>
</evidence>
<dbReference type="InterPro" id="IPR029061">
    <property type="entry name" value="THDP-binding"/>
</dbReference>
<evidence type="ECO:0000256" key="10">
    <source>
        <dbReference type="ARBA" id="ARBA00030680"/>
    </source>
</evidence>
<dbReference type="Pfam" id="PF16870">
    <property type="entry name" value="OxoGdeHyase_C"/>
    <property type="match status" value="1"/>
</dbReference>
<comment type="subunit">
    <text evidence="4">Homodimer. Part of the 2-oxoglutarate dehydrogenase (OGDH) complex composed of E1 (2-oxoglutarate dehydrogenase), E2 (dihydrolipoamide succinyltransferase) and E3 (dihydrolipoamide dehydrogenase); the complex contains multiple copies of the three enzymatic components (E1, E2 and E3).</text>
</comment>
<evidence type="ECO:0000256" key="2">
    <source>
        <dbReference type="ARBA" id="ARBA00003906"/>
    </source>
</evidence>
<dbReference type="Pfam" id="PF00676">
    <property type="entry name" value="E1_dh"/>
    <property type="match status" value="1"/>
</dbReference>
<dbReference type="Gene3D" id="3.40.50.12470">
    <property type="match status" value="1"/>
</dbReference>
<evidence type="ECO:0000256" key="1">
    <source>
        <dbReference type="ARBA" id="ARBA00001964"/>
    </source>
</evidence>
<comment type="function">
    <text evidence="2">E1 component of the 2-oxoglutarate dehydrogenase (OGDH) complex which catalyzes the decarboxylation of 2-oxoglutarate, the first step in the conversion of 2-oxoglutarate to succinyl-CoA and CO(2).</text>
</comment>
<accession>A0A2U9SBL8</accession>
<comment type="cofactor">
    <cofactor evidence="1">
        <name>thiamine diphosphate</name>
        <dbReference type="ChEBI" id="CHEBI:58937"/>
    </cofactor>
</comment>
<keyword evidence="8" id="KW-0786">Thiamine pyrophosphate</keyword>
<dbReference type="OrthoDB" id="8091465at2"/>
<gene>
    <name evidence="12" type="primary">sucA</name>
    <name evidence="12" type="ORF">DM194_21405</name>
</gene>
<dbReference type="Gene3D" id="3.40.50.970">
    <property type="match status" value="1"/>
</dbReference>
<evidence type="ECO:0000256" key="8">
    <source>
        <dbReference type="ARBA" id="ARBA00023052"/>
    </source>
</evidence>
<keyword evidence="9" id="KW-0324">Glycolysis</keyword>
<evidence type="ECO:0000313" key="12">
    <source>
        <dbReference type="EMBL" id="AWU96842.1"/>
    </source>
</evidence>
<proteinExistence type="inferred from homology"/>
<dbReference type="InterPro" id="IPR031717">
    <property type="entry name" value="ODO-1/KGD_C"/>
</dbReference>
<dbReference type="NCBIfam" id="TIGR00239">
    <property type="entry name" value="2oxo_dh_E1"/>
    <property type="match status" value="1"/>
</dbReference>
<dbReference type="PIRSF" id="PIRSF000157">
    <property type="entry name" value="Oxoglu_dh_E1"/>
    <property type="match status" value="1"/>
</dbReference>
<keyword evidence="13" id="KW-1185">Reference proteome</keyword>
<dbReference type="NCBIfam" id="NF008907">
    <property type="entry name" value="PRK12270.1"/>
    <property type="match status" value="1"/>
</dbReference>
<dbReference type="GO" id="GO:0004591">
    <property type="term" value="F:oxoglutarate dehydrogenase (succinyl-transferring) activity"/>
    <property type="evidence" value="ECO:0007669"/>
    <property type="project" value="UniProtKB-EC"/>
</dbReference>
<dbReference type="GO" id="GO:0006099">
    <property type="term" value="P:tricarboxylic acid cycle"/>
    <property type="evidence" value="ECO:0007669"/>
    <property type="project" value="TreeGrafter"/>
</dbReference>
<evidence type="ECO:0000256" key="9">
    <source>
        <dbReference type="ARBA" id="ARBA00023152"/>
    </source>
</evidence>
<geneLocation type="plasmid" evidence="12 13">
    <name>unnamed2</name>
</geneLocation>
<protein>
    <recommendedName>
        <fullName evidence="6">2-oxoglutarate dehydrogenase E1 component</fullName>
        <ecNumber evidence="5">1.2.4.2</ecNumber>
    </recommendedName>
    <alternativeName>
        <fullName evidence="10">Alpha-ketoglutarate dehydrogenase</fullName>
    </alternativeName>
</protein>
<evidence type="ECO:0000256" key="3">
    <source>
        <dbReference type="ARBA" id="ARBA00006936"/>
    </source>
</evidence>
<dbReference type="InterPro" id="IPR001017">
    <property type="entry name" value="DH_E1"/>
</dbReference>
<reference evidence="12 13" key="1">
    <citation type="submission" date="2018-06" db="EMBL/GenBank/DDBJ databases">
        <title>Complete genome sequencing of Azospirillum sp. M2T2B2.</title>
        <authorList>
            <person name="Heo J."/>
            <person name="Kim S.-J."/>
            <person name="Kwon S.-W."/>
            <person name="Anandham R."/>
        </authorList>
    </citation>
    <scope>NUCLEOTIDE SEQUENCE [LARGE SCALE GENOMIC DNA]</scope>
    <source>
        <strain evidence="12 13">M2T2B2</strain>
        <plasmid evidence="12 13">unnamed2</plasmid>
    </source>
</reference>
<dbReference type="EC" id="1.2.4.2" evidence="5"/>
<dbReference type="SMART" id="SM00861">
    <property type="entry name" value="Transket_pyr"/>
    <property type="match status" value="1"/>
</dbReference>
<comment type="similarity">
    <text evidence="3">Belongs to the alpha-ketoglutarate dehydrogenase family.</text>
</comment>
<dbReference type="GO" id="GO:0005829">
    <property type="term" value="C:cytosol"/>
    <property type="evidence" value="ECO:0007669"/>
    <property type="project" value="TreeGrafter"/>
</dbReference>
<dbReference type="InterPro" id="IPR005475">
    <property type="entry name" value="Transketolase-like_Pyr-bd"/>
</dbReference>
<dbReference type="InterPro" id="IPR042179">
    <property type="entry name" value="KGD_C_sf"/>
</dbReference>
<name>A0A2U9SBL8_9PROT</name>
<dbReference type="KEGG" id="azm:DM194_21405"/>
<dbReference type="InterPro" id="IPR011603">
    <property type="entry name" value="2oxoglutarate_DH_E1"/>
</dbReference>
<dbReference type="SUPFAM" id="SSF52518">
    <property type="entry name" value="Thiamin diphosphate-binding fold (THDP-binding)"/>
    <property type="match status" value="2"/>
</dbReference>
<dbReference type="PANTHER" id="PTHR23152:SF4">
    <property type="entry name" value="2-OXOADIPATE DEHYDROGENASE COMPLEX COMPONENT E1"/>
    <property type="match status" value="1"/>
</dbReference>
<dbReference type="Proteomes" id="UP000249605">
    <property type="component" value="Plasmid unnamed2"/>
</dbReference>